<dbReference type="RefSeq" id="XP_024736679.1">
    <property type="nucleotide sequence ID" value="XM_024888578.1"/>
</dbReference>
<dbReference type="InParanoid" id="A0A2J6T9T3"/>
<dbReference type="InterPro" id="IPR029063">
    <property type="entry name" value="SAM-dependent_MTases_sf"/>
</dbReference>
<evidence type="ECO:0000313" key="3">
    <source>
        <dbReference type="Proteomes" id="UP000235371"/>
    </source>
</evidence>
<sequence length="274" mass="30857">MPETSDTCLLQRDENEFRRINRQHRLWTRTLDYLIHPAIDATLPKDSKIADVATGTGIWALATARALTESVTLVGFDNCKNQFPHPDSIPKNVSFEAQNLLKPFPIHHQGAFDLVSIRLVASALKKEEWELAARNLFSLLKPGGYIQWMEADISESCTPLQNTPQACSHSLASLAKYALSFLHSKGTDPSGCRRLLEIFRCMGLEDCTQDVFSSDRDPSLRAEFSDVHARALLGILEQAGLQMWSGWNLEKVREWERRVVAELETGRVPGIIEK</sequence>
<dbReference type="EMBL" id="KZ613811">
    <property type="protein sequence ID" value="PMD59775.1"/>
    <property type="molecule type" value="Genomic_DNA"/>
</dbReference>
<evidence type="ECO:0000259" key="1">
    <source>
        <dbReference type="Pfam" id="PF13649"/>
    </source>
</evidence>
<feature type="domain" description="Methyltransferase" evidence="1">
    <location>
        <begin position="49"/>
        <end position="144"/>
    </location>
</feature>
<reference evidence="2 3" key="1">
    <citation type="submission" date="2016-04" db="EMBL/GenBank/DDBJ databases">
        <title>A degradative enzymes factory behind the ericoid mycorrhizal symbiosis.</title>
        <authorList>
            <consortium name="DOE Joint Genome Institute"/>
            <person name="Martino E."/>
            <person name="Morin E."/>
            <person name="Grelet G."/>
            <person name="Kuo A."/>
            <person name="Kohler A."/>
            <person name="Daghino S."/>
            <person name="Barry K."/>
            <person name="Choi C."/>
            <person name="Cichocki N."/>
            <person name="Clum A."/>
            <person name="Copeland A."/>
            <person name="Hainaut M."/>
            <person name="Haridas S."/>
            <person name="Labutti K."/>
            <person name="Lindquist E."/>
            <person name="Lipzen A."/>
            <person name="Khouja H.-R."/>
            <person name="Murat C."/>
            <person name="Ohm R."/>
            <person name="Olson A."/>
            <person name="Spatafora J."/>
            <person name="Veneault-Fourrey C."/>
            <person name="Henrissat B."/>
            <person name="Grigoriev I."/>
            <person name="Martin F."/>
            <person name="Perotto S."/>
        </authorList>
    </citation>
    <scope>NUCLEOTIDE SEQUENCE [LARGE SCALE GENOMIC DNA]</scope>
    <source>
        <strain evidence="2 3">E</strain>
    </source>
</reference>
<dbReference type="AlphaFoldDB" id="A0A2J6T9T3"/>
<protein>
    <recommendedName>
        <fullName evidence="1">Methyltransferase domain-containing protein</fullName>
    </recommendedName>
</protein>
<accession>A0A2J6T9T3</accession>
<dbReference type="Proteomes" id="UP000235371">
    <property type="component" value="Unassembled WGS sequence"/>
</dbReference>
<dbReference type="PANTHER" id="PTHR43591">
    <property type="entry name" value="METHYLTRANSFERASE"/>
    <property type="match status" value="1"/>
</dbReference>
<dbReference type="Gene3D" id="3.40.50.150">
    <property type="entry name" value="Vaccinia Virus protein VP39"/>
    <property type="match status" value="1"/>
</dbReference>
<name>A0A2J6T9T3_9HELO</name>
<organism evidence="2 3">
    <name type="scientific">Hyaloscypha bicolor E</name>
    <dbReference type="NCBI Taxonomy" id="1095630"/>
    <lineage>
        <taxon>Eukaryota</taxon>
        <taxon>Fungi</taxon>
        <taxon>Dikarya</taxon>
        <taxon>Ascomycota</taxon>
        <taxon>Pezizomycotina</taxon>
        <taxon>Leotiomycetes</taxon>
        <taxon>Helotiales</taxon>
        <taxon>Hyaloscyphaceae</taxon>
        <taxon>Hyaloscypha</taxon>
        <taxon>Hyaloscypha bicolor</taxon>
    </lineage>
</organism>
<dbReference type="Pfam" id="PF13649">
    <property type="entry name" value="Methyltransf_25"/>
    <property type="match status" value="1"/>
</dbReference>
<gene>
    <name evidence="2" type="ORF">K444DRAFT_723081</name>
</gene>
<dbReference type="STRING" id="1095630.A0A2J6T9T3"/>
<evidence type="ECO:0000313" key="2">
    <source>
        <dbReference type="EMBL" id="PMD59775.1"/>
    </source>
</evidence>
<dbReference type="GeneID" id="36596654"/>
<dbReference type="InterPro" id="IPR041698">
    <property type="entry name" value="Methyltransf_25"/>
</dbReference>
<dbReference type="CDD" id="cd02440">
    <property type="entry name" value="AdoMet_MTases"/>
    <property type="match status" value="1"/>
</dbReference>
<keyword evidence="3" id="KW-1185">Reference proteome</keyword>
<proteinExistence type="predicted"/>
<dbReference type="PANTHER" id="PTHR43591:SF50">
    <property type="entry name" value="METHYLTRANSFERASE DOMAIN-CONTAINING PROTEIN-RELATED"/>
    <property type="match status" value="1"/>
</dbReference>
<dbReference type="OrthoDB" id="417697at2759"/>
<dbReference type="SUPFAM" id="SSF53335">
    <property type="entry name" value="S-adenosyl-L-methionine-dependent methyltransferases"/>
    <property type="match status" value="1"/>
</dbReference>